<keyword evidence="2 6" id="KW-0812">Transmembrane</keyword>
<feature type="transmembrane region" description="Helical" evidence="6">
    <location>
        <begin position="773"/>
        <end position="793"/>
    </location>
</feature>
<feature type="compositionally biased region" description="Polar residues" evidence="5">
    <location>
        <begin position="890"/>
        <end position="915"/>
    </location>
</feature>
<keyword evidence="3 6" id="KW-1133">Transmembrane helix</keyword>
<evidence type="ECO:0000256" key="5">
    <source>
        <dbReference type="SAM" id="MobiDB-lite"/>
    </source>
</evidence>
<comment type="caution">
    <text evidence="8">The sequence shown here is derived from an EMBL/GenBank/DDBJ whole genome shotgun (WGS) entry which is preliminary data.</text>
</comment>
<dbReference type="GO" id="GO:0015095">
    <property type="term" value="F:magnesium ion transmembrane transporter activity"/>
    <property type="evidence" value="ECO:0007669"/>
    <property type="project" value="InterPro"/>
</dbReference>
<dbReference type="Proteomes" id="UP000614334">
    <property type="component" value="Unassembled WGS sequence"/>
</dbReference>
<proteinExistence type="predicted"/>
<feature type="region of interest" description="Disordered" evidence="5">
    <location>
        <begin position="831"/>
        <end position="982"/>
    </location>
</feature>
<evidence type="ECO:0000256" key="1">
    <source>
        <dbReference type="ARBA" id="ARBA00004141"/>
    </source>
</evidence>
<gene>
    <name evidence="8" type="ORF">RHS01_03880</name>
</gene>
<feature type="transmembrane region" description="Helical" evidence="6">
    <location>
        <begin position="696"/>
        <end position="719"/>
    </location>
</feature>
<dbReference type="Pfam" id="PF03235">
    <property type="entry name" value="GmrSD_N"/>
    <property type="match status" value="1"/>
</dbReference>
<feature type="domain" description="GmrSD restriction endonucleases N-terminal" evidence="7">
    <location>
        <begin position="71"/>
        <end position="137"/>
    </location>
</feature>
<dbReference type="InterPro" id="IPR008521">
    <property type="entry name" value="Mg_trans_NIPA"/>
</dbReference>
<evidence type="ECO:0000256" key="6">
    <source>
        <dbReference type="SAM" id="Phobius"/>
    </source>
</evidence>
<evidence type="ECO:0000256" key="4">
    <source>
        <dbReference type="ARBA" id="ARBA00023136"/>
    </source>
</evidence>
<organism evidence="8 9">
    <name type="scientific">Rhizoctonia solani</name>
    <dbReference type="NCBI Taxonomy" id="456999"/>
    <lineage>
        <taxon>Eukaryota</taxon>
        <taxon>Fungi</taxon>
        <taxon>Dikarya</taxon>
        <taxon>Basidiomycota</taxon>
        <taxon>Agaricomycotina</taxon>
        <taxon>Agaricomycetes</taxon>
        <taxon>Cantharellales</taxon>
        <taxon>Ceratobasidiaceae</taxon>
        <taxon>Rhizoctonia</taxon>
    </lineage>
</organism>
<feature type="transmembrane region" description="Helical" evidence="6">
    <location>
        <begin position="739"/>
        <end position="761"/>
    </location>
</feature>
<accession>A0A8H7IGQ0</accession>
<evidence type="ECO:0000256" key="2">
    <source>
        <dbReference type="ARBA" id="ARBA00022692"/>
    </source>
</evidence>
<sequence>MSSDSDLTDISDYEGIGTESNKRKRKAPEYRITNALQQPNNSSFATLWLHSTDNIKFISTPTNSFLALIREGDIKLDPEYQRDVVWSDSKQSKLIDSILRLSTDKNGNQTRVCIDGKQRLTSVYRGVSYYFQPADSSKSCRLLPDNLKRQFRNKTLICVEYRDLTGAAERVQLGMALTTGETFQSYDGPVAKFVHKMHSQLFEENQLDVLLRLSIDRGKGFQGLARTIACIAKLPDYVHPSQVQQTKLLQRHELTEDESVSILRKSEKALNIIRDIASDSRLREIAFPLPARTSRTSPVEFCFSALLVAIRADGPGMTTAQLAQQIGDMNATMRAMYADMRSNNKVSQSFWDYINGRVPANNTSLMSSQTVVQPTQPEPEPMSPKMKKFRVNGPMTPNTPSMSQTPRATETPPTGKRKSTAVTPRSESAAQFYKVYFLFYISMAANLTASVLDLQQNASSVVPTATAAAAAAATEVAHVQKHAQNPIVAFIIGLCIVTLSSVLNAGGLNLTKLDHVRQNALPKASRQKKDYLRPLWLIGMILYILSQLLGSTLALEYMRAEYVAPLGSTSLIFNFMFASILVGTPVGRTDIYGTVVVVLERYGYSTPISSLGRGGWLLFFILMSTALTIVFFCTSILDAVLSARSDLSALPAGSAANRQPAPTTVIGKARFKCISWEYWLRDLLERWTASRDDNMLAWTLGIGWACVGGGLAGGCLVFAKAVVKLISGVLSKENTGNQFGHPAAIITFIFLAITAVSQIIALNKGLKVYDSTLVVPVFYGVYTASGFLNSLVFNDEIDAYQGWTLFAIALSILVLIGGVVLLTTKKPDPNLANHTTTIGVPSRSRAKNSDEESADERETETLHQSTPGERSEPLWQIGEDDEDEGRSAMGATSLSPKINRTRANSGSLRSRSNSYLPPKHEGEEGRGLMGAHDDEDEEDAETPTVGPQRGQSSRKRDSDDDDDDEFGGWERASVTGSPRARR</sequence>
<dbReference type="AlphaFoldDB" id="A0A8H7IGQ0"/>
<reference evidence="8" key="1">
    <citation type="submission" date="2020-09" db="EMBL/GenBank/DDBJ databases">
        <title>Comparative genome analyses of four rice-infecting Rhizoctonia solani isolates reveal extensive enrichment of homogalacturonan modification genes.</title>
        <authorList>
            <person name="Lee D.-Y."/>
            <person name="Jeon J."/>
            <person name="Kim K.-T."/>
            <person name="Cheong K."/>
            <person name="Song H."/>
            <person name="Choi G."/>
            <person name="Ko J."/>
            <person name="Opiyo S.O."/>
            <person name="Zuo S."/>
            <person name="Madhav S."/>
            <person name="Lee Y.-H."/>
            <person name="Wang G.-L."/>
        </authorList>
    </citation>
    <scope>NUCLEOTIDE SEQUENCE</scope>
    <source>
        <strain evidence="8">AG1-IA B2</strain>
    </source>
</reference>
<feature type="transmembrane region" description="Helical" evidence="6">
    <location>
        <begin position="562"/>
        <end position="582"/>
    </location>
</feature>
<dbReference type="InterPro" id="IPR004919">
    <property type="entry name" value="GmrSD_N"/>
</dbReference>
<feature type="compositionally biased region" description="Acidic residues" evidence="5">
    <location>
        <begin position="1"/>
        <end position="12"/>
    </location>
</feature>
<dbReference type="PANTHER" id="PTHR12570">
    <property type="match status" value="1"/>
</dbReference>
<evidence type="ECO:0000313" key="9">
    <source>
        <dbReference type="Proteomes" id="UP000614334"/>
    </source>
</evidence>
<dbReference type="PANTHER" id="PTHR12570:SF82">
    <property type="entry name" value="NIPA-LIKE PROTEIN 3"/>
    <property type="match status" value="1"/>
</dbReference>
<name>A0A8H7IGQ0_9AGAM</name>
<dbReference type="GO" id="GO:0016020">
    <property type="term" value="C:membrane"/>
    <property type="evidence" value="ECO:0007669"/>
    <property type="project" value="UniProtKB-SubCell"/>
</dbReference>
<protein>
    <submittedName>
        <fullName evidence="8">Magnesium transporter NIPA</fullName>
    </submittedName>
</protein>
<feature type="transmembrane region" description="Helical" evidence="6">
    <location>
        <begin position="799"/>
        <end position="822"/>
    </location>
</feature>
<feature type="transmembrane region" description="Helical" evidence="6">
    <location>
        <begin position="616"/>
        <end position="641"/>
    </location>
</feature>
<dbReference type="Pfam" id="PF05653">
    <property type="entry name" value="Mg_trans_NIPA"/>
    <property type="match status" value="1"/>
</dbReference>
<feature type="region of interest" description="Disordered" evidence="5">
    <location>
        <begin position="1"/>
        <end position="27"/>
    </location>
</feature>
<feature type="region of interest" description="Disordered" evidence="5">
    <location>
        <begin position="393"/>
        <end position="423"/>
    </location>
</feature>
<feature type="transmembrane region" description="Helical" evidence="6">
    <location>
        <begin position="531"/>
        <end position="550"/>
    </location>
</feature>
<comment type="subcellular location">
    <subcellularLocation>
        <location evidence="1">Membrane</location>
        <topology evidence="1">Multi-pass membrane protein</topology>
    </subcellularLocation>
</comment>
<feature type="transmembrane region" description="Helical" evidence="6">
    <location>
        <begin position="487"/>
        <end position="510"/>
    </location>
</feature>
<evidence type="ECO:0000259" key="7">
    <source>
        <dbReference type="Pfam" id="PF03235"/>
    </source>
</evidence>
<keyword evidence="4 6" id="KW-0472">Membrane</keyword>
<evidence type="ECO:0000313" key="8">
    <source>
        <dbReference type="EMBL" id="KAF8756951.1"/>
    </source>
</evidence>
<feature type="compositionally biased region" description="Polar residues" evidence="5">
    <location>
        <begin position="395"/>
        <end position="412"/>
    </location>
</feature>
<dbReference type="EMBL" id="JACYCF010000005">
    <property type="protein sequence ID" value="KAF8756951.1"/>
    <property type="molecule type" value="Genomic_DNA"/>
</dbReference>
<evidence type="ECO:0000256" key="3">
    <source>
        <dbReference type="ARBA" id="ARBA00022989"/>
    </source>
</evidence>